<dbReference type="GO" id="GO:0051119">
    <property type="term" value="F:sugar transmembrane transporter activity"/>
    <property type="evidence" value="ECO:0007669"/>
    <property type="project" value="InterPro"/>
</dbReference>
<dbReference type="GO" id="GO:0016020">
    <property type="term" value="C:membrane"/>
    <property type="evidence" value="ECO:0007669"/>
    <property type="project" value="InterPro"/>
</dbReference>
<dbReference type="PANTHER" id="PTHR10791:SF22">
    <property type="entry name" value="BIDIRECTIONAL SUGAR TRANSPORTER SWEET11"/>
    <property type="match status" value="1"/>
</dbReference>
<dbReference type="OrthoDB" id="409725at2759"/>
<keyword evidence="3" id="KW-0813">Transport</keyword>
<evidence type="ECO:0000256" key="4">
    <source>
        <dbReference type="ARBA" id="ARBA00022597"/>
    </source>
</evidence>
<dbReference type="GO" id="GO:0012505">
    <property type="term" value="C:endomembrane system"/>
    <property type="evidence" value="ECO:0007669"/>
    <property type="project" value="UniProtKB-SubCell"/>
</dbReference>
<dbReference type="AlphaFoldDB" id="A0A5J5C1C6"/>
<keyword evidence="5 9" id="KW-0812">Transmembrane</keyword>
<proteinExistence type="inferred from homology"/>
<evidence type="ECO:0000256" key="8">
    <source>
        <dbReference type="ARBA" id="ARBA00023136"/>
    </source>
</evidence>
<sequence>MAVISASHLASVFGILGNILSFLVFLAPLPTFYKIYKRKSTEGFQSIPYAVALFSAMLTFYYAFLKTNAMLLITINSTGSGYRMHISRIFHDICNKGGQEISYKDEEHRIHAILIIVLPHTECCYVVLLWLSKEGLFHSNTKHPRFFIWNCTNDIVHHLQG</sequence>
<comment type="subcellular location">
    <subcellularLocation>
        <location evidence="1">Endomembrane system</location>
        <topology evidence="1">Multi-pass membrane protein</topology>
    </subcellularLocation>
</comment>
<evidence type="ECO:0000256" key="2">
    <source>
        <dbReference type="ARBA" id="ARBA00007809"/>
    </source>
</evidence>
<dbReference type="InterPro" id="IPR047664">
    <property type="entry name" value="SWEET"/>
</dbReference>
<dbReference type="Proteomes" id="UP000325577">
    <property type="component" value="Linkage Group LG0"/>
</dbReference>
<protein>
    <recommendedName>
        <fullName evidence="12">Bidirectional sugar transporter SWEET</fullName>
    </recommendedName>
</protein>
<dbReference type="Gene3D" id="1.20.1280.290">
    <property type="match status" value="1"/>
</dbReference>
<evidence type="ECO:0000256" key="5">
    <source>
        <dbReference type="ARBA" id="ARBA00022692"/>
    </source>
</evidence>
<keyword evidence="6" id="KW-0677">Repeat</keyword>
<evidence type="ECO:0000256" key="9">
    <source>
        <dbReference type="SAM" id="Phobius"/>
    </source>
</evidence>
<dbReference type="EMBL" id="CM018031">
    <property type="protein sequence ID" value="KAA8549205.1"/>
    <property type="molecule type" value="Genomic_DNA"/>
</dbReference>
<gene>
    <name evidence="10" type="ORF">F0562_000889</name>
</gene>
<evidence type="ECO:0000313" key="11">
    <source>
        <dbReference type="Proteomes" id="UP000325577"/>
    </source>
</evidence>
<feature type="transmembrane region" description="Helical" evidence="9">
    <location>
        <begin position="6"/>
        <end position="26"/>
    </location>
</feature>
<dbReference type="Pfam" id="PF03083">
    <property type="entry name" value="MtN3_slv"/>
    <property type="match status" value="1"/>
</dbReference>
<evidence type="ECO:0008006" key="12">
    <source>
        <dbReference type="Google" id="ProtNLM"/>
    </source>
</evidence>
<comment type="similarity">
    <text evidence="2">Belongs to the SWEET sugar transporter family.</text>
</comment>
<evidence type="ECO:0000256" key="6">
    <source>
        <dbReference type="ARBA" id="ARBA00022737"/>
    </source>
</evidence>
<evidence type="ECO:0000256" key="7">
    <source>
        <dbReference type="ARBA" id="ARBA00022989"/>
    </source>
</evidence>
<feature type="transmembrane region" description="Helical" evidence="9">
    <location>
        <begin position="47"/>
        <end position="64"/>
    </location>
</feature>
<evidence type="ECO:0000256" key="3">
    <source>
        <dbReference type="ARBA" id="ARBA00022448"/>
    </source>
</evidence>
<dbReference type="FunFam" id="1.20.1280.290:FF:000001">
    <property type="entry name" value="Bidirectional sugar transporter SWEET"/>
    <property type="match status" value="1"/>
</dbReference>
<keyword evidence="4" id="KW-0762">Sugar transport</keyword>
<dbReference type="InterPro" id="IPR004316">
    <property type="entry name" value="SWEET_rpt"/>
</dbReference>
<reference evidence="10 11" key="1">
    <citation type="submission" date="2019-09" db="EMBL/GenBank/DDBJ databases">
        <title>A chromosome-level genome assembly of the Chinese tupelo Nyssa sinensis.</title>
        <authorList>
            <person name="Yang X."/>
            <person name="Kang M."/>
            <person name="Yang Y."/>
            <person name="Xiong H."/>
            <person name="Wang M."/>
            <person name="Zhang Z."/>
            <person name="Wang Z."/>
            <person name="Wu H."/>
            <person name="Ma T."/>
            <person name="Liu J."/>
            <person name="Xi Z."/>
        </authorList>
    </citation>
    <scope>NUCLEOTIDE SEQUENCE [LARGE SCALE GENOMIC DNA]</scope>
    <source>
        <strain evidence="10">J267</strain>
        <tissue evidence="10">Leaf</tissue>
    </source>
</reference>
<feature type="transmembrane region" description="Helical" evidence="9">
    <location>
        <begin position="110"/>
        <end position="131"/>
    </location>
</feature>
<dbReference type="PANTHER" id="PTHR10791">
    <property type="entry name" value="RAG1-ACTIVATING PROTEIN 1"/>
    <property type="match status" value="1"/>
</dbReference>
<evidence type="ECO:0000313" key="10">
    <source>
        <dbReference type="EMBL" id="KAA8549205.1"/>
    </source>
</evidence>
<organism evidence="10 11">
    <name type="scientific">Nyssa sinensis</name>
    <dbReference type="NCBI Taxonomy" id="561372"/>
    <lineage>
        <taxon>Eukaryota</taxon>
        <taxon>Viridiplantae</taxon>
        <taxon>Streptophyta</taxon>
        <taxon>Embryophyta</taxon>
        <taxon>Tracheophyta</taxon>
        <taxon>Spermatophyta</taxon>
        <taxon>Magnoliopsida</taxon>
        <taxon>eudicotyledons</taxon>
        <taxon>Gunneridae</taxon>
        <taxon>Pentapetalae</taxon>
        <taxon>asterids</taxon>
        <taxon>Cornales</taxon>
        <taxon>Nyssaceae</taxon>
        <taxon>Nyssa</taxon>
    </lineage>
</organism>
<accession>A0A5J5C1C6</accession>
<keyword evidence="11" id="KW-1185">Reference proteome</keyword>
<evidence type="ECO:0000256" key="1">
    <source>
        <dbReference type="ARBA" id="ARBA00004127"/>
    </source>
</evidence>
<keyword evidence="8 9" id="KW-0472">Membrane</keyword>
<name>A0A5J5C1C6_9ASTE</name>
<keyword evidence="7 9" id="KW-1133">Transmembrane helix</keyword>